<dbReference type="PROSITE" id="PS50045">
    <property type="entry name" value="SIGMA54_INTERACT_4"/>
    <property type="match status" value="1"/>
</dbReference>
<dbReference type="SUPFAM" id="SSF52540">
    <property type="entry name" value="P-loop containing nucleoside triphosphate hydrolases"/>
    <property type="match status" value="1"/>
</dbReference>
<evidence type="ECO:0000256" key="8">
    <source>
        <dbReference type="SAM" id="MobiDB-lite"/>
    </source>
</evidence>
<name>A0A0D6PBG8_9PROT</name>
<dbReference type="InterPro" id="IPR009057">
    <property type="entry name" value="Homeodomain-like_sf"/>
</dbReference>
<dbReference type="InterPro" id="IPR025662">
    <property type="entry name" value="Sigma_54_int_dom_ATP-bd_1"/>
</dbReference>
<gene>
    <name evidence="10" type="ORF">Asru_0680_02</name>
</gene>
<dbReference type="Pfam" id="PF02954">
    <property type="entry name" value="HTH_8"/>
    <property type="match status" value="1"/>
</dbReference>
<dbReference type="EMBL" id="BANB01000679">
    <property type="protein sequence ID" value="GAN78199.1"/>
    <property type="molecule type" value="Genomic_DNA"/>
</dbReference>
<feature type="region of interest" description="Disordered" evidence="8">
    <location>
        <begin position="603"/>
        <end position="660"/>
    </location>
</feature>
<comment type="caution">
    <text evidence="10">The sequence shown here is derived from an EMBL/GenBank/DDBJ whole genome shotgun (WGS) entry which is preliminary data.</text>
</comment>
<dbReference type="Proteomes" id="UP000032680">
    <property type="component" value="Unassembled WGS sequence"/>
</dbReference>
<feature type="domain" description="Sigma-54 factor interaction" evidence="9">
    <location>
        <begin position="358"/>
        <end position="585"/>
    </location>
</feature>
<keyword evidence="3" id="KW-0902">Two-component regulatory system</keyword>
<dbReference type="InterPro" id="IPR002197">
    <property type="entry name" value="HTH_Fis"/>
</dbReference>
<dbReference type="GO" id="GO:0006355">
    <property type="term" value="P:regulation of DNA-templated transcription"/>
    <property type="evidence" value="ECO:0007669"/>
    <property type="project" value="InterPro"/>
</dbReference>
<dbReference type="InterPro" id="IPR029016">
    <property type="entry name" value="GAF-like_dom_sf"/>
</dbReference>
<dbReference type="Pfam" id="PF00158">
    <property type="entry name" value="Sigma54_activat"/>
    <property type="match status" value="1"/>
</dbReference>
<sequence>MPDDRSRRTPDPDASLPSAQLMRRAEGSDTMLAWERFLTGGPQAARPERHFVVASWLRSRDLGIDPRARAAPLLRDTDRIEGLRERHRELISAACGVFGDAADLLAGSRSILLLTSPEGIVLEVVGDTQTQDQGQDINLTQGGDWREDVIGTNGIGTAIATGRPAHVHAAEHFCEGVKSWTCAASPIMDASSGRVLGVVDISGPPTTYQRTNLTLAVTLARQIEMVLAERAVRERSRLLEACLDRLSSSDAAGLLAIDRSGRLIHSTGRAPAGLRVGQHLPGMDDEVPVESWSDRLPEGLQAEWFNPVRVAGRTIGAMVVIPTRAGRPPGGAARGLAAPRLAASPSEVDPTRSSFAAIVGDSPAMLQALQRARHLADKRVAVLIEGETGVGKELFARAMHGDGGAPFIAYNCGAVARELIAAELFGHVRGAYTGATSEGRSGRFELAHGGTLCLDEIGEMPIEVQPFLLRTLEEGVVYRLGETQPRRLDVRLLALTNRNLADEVESGRFRRDLFYRIAVTRVRIPPLRERPDDVARLIAHFNARLAQRHGVVPRCYGPAAMAMLEGYAWPGNVRELRNVVEELLLIPADGDVTEDELRTLLPAAGAVPPPDPPPEAAVCAPLPTPAPTPSPAVALPSSSSAPAQPPLFPDARPSSPAATSLEEAECAAIIQAVQQHHGNFAEAARALGIARSTLYRKAERYGINLVGAARGWGSGRMARN</sequence>
<dbReference type="InterPro" id="IPR003018">
    <property type="entry name" value="GAF"/>
</dbReference>
<keyword evidence="1" id="KW-0547">Nucleotide-binding</keyword>
<evidence type="ECO:0000256" key="1">
    <source>
        <dbReference type="ARBA" id="ARBA00022741"/>
    </source>
</evidence>
<feature type="compositionally biased region" description="Low complexity" evidence="8">
    <location>
        <begin position="631"/>
        <end position="642"/>
    </location>
</feature>
<organism evidence="10 11">
    <name type="scientific">Acidisphaera rubrifaciens HS-AP3</name>
    <dbReference type="NCBI Taxonomy" id="1231350"/>
    <lineage>
        <taxon>Bacteria</taxon>
        <taxon>Pseudomonadati</taxon>
        <taxon>Pseudomonadota</taxon>
        <taxon>Alphaproteobacteria</taxon>
        <taxon>Acetobacterales</taxon>
        <taxon>Acetobacteraceae</taxon>
        <taxon>Acidisphaera</taxon>
    </lineage>
</organism>
<dbReference type="Gene3D" id="1.10.10.60">
    <property type="entry name" value="Homeodomain-like"/>
    <property type="match status" value="1"/>
</dbReference>
<evidence type="ECO:0000256" key="7">
    <source>
        <dbReference type="ARBA" id="ARBA00023163"/>
    </source>
</evidence>
<dbReference type="Gene3D" id="1.10.8.60">
    <property type="match status" value="1"/>
</dbReference>
<dbReference type="SUPFAM" id="SSF55781">
    <property type="entry name" value="GAF domain-like"/>
    <property type="match status" value="1"/>
</dbReference>
<evidence type="ECO:0000256" key="5">
    <source>
        <dbReference type="ARBA" id="ARBA00023125"/>
    </source>
</evidence>
<dbReference type="Pfam" id="PF25601">
    <property type="entry name" value="AAA_lid_14"/>
    <property type="match status" value="1"/>
</dbReference>
<dbReference type="GO" id="GO:0043565">
    <property type="term" value="F:sequence-specific DNA binding"/>
    <property type="evidence" value="ECO:0007669"/>
    <property type="project" value="InterPro"/>
</dbReference>
<keyword evidence="11" id="KW-1185">Reference proteome</keyword>
<evidence type="ECO:0000256" key="4">
    <source>
        <dbReference type="ARBA" id="ARBA00023015"/>
    </source>
</evidence>
<dbReference type="GO" id="GO:0005524">
    <property type="term" value="F:ATP binding"/>
    <property type="evidence" value="ECO:0007669"/>
    <property type="project" value="UniProtKB-KW"/>
</dbReference>
<keyword evidence="5" id="KW-0238">DNA-binding</keyword>
<dbReference type="InterPro" id="IPR002078">
    <property type="entry name" value="Sigma_54_int"/>
</dbReference>
<dbReference type="SUPFAM" id="SSF46689">
    <property type="entry name" value="Homeodomain-like"/>
    <property type="match status" value="1"/>
</dbReference>
<dbReference type="FunFam" id="3.40.50.300:FF:000006">
    <property type="entry name" value="DNA-binding transcriptional regulator NtrC"/>
    <property type="match status" value="1"/>
</dbReference>
<dbReference type="PANTHER" id="PTHR32071">
    <property type="entry name" value="TRANSCRIPTIONAL REGULATORY PROTEIN"/>
    <property type="match status" value="1"/>
</dbReference>
<dbReference type="InterPro" id="IPR058031">
    <property type="entry name" value="AAA_lid_NorR"/>
</dbReference>
<dbReference type="Gene3D" id="3.40.50.300">
    <property type="entry name" value="P-loop containing nucleotide triphosphate hydrolases"/>
    <property type="match status" value="1"/>
</dbReference>
<reference evidence="10 11" key="1">
    <citation type="submission" date="2012-11" db="EMBL/GenBank/DDBJ databases">
        <title>Whole genome sequence of Acidisphaera rubrifaciens HS-AP3.</title>
        <authorList>
            <person name="Azuma Y."/>
            <person name="Higashiura N."/>
            <person name="Hirakawa H."/>
            <person name="Matsushita K."/>
        </authorList>
    </citation>
    <scope>NUCLEOTIDE SEQUENCE [LARGE SCALE GENOMIC DNA]</scope>
    <source>
        <strain evidence="10 11">HS-AP3</strain>
    </source>
</reference>
<evidence type="ECO:0000256" key="6">
    <source>
        <dbReference type="ARBA" id="ARBA00023159"/>
    </source>
</evidence>
<dbReference type="SMART" id="SM00382">
    <property type="entry name" value="AAA"/>
    <property type="match status" value="1"/>
</dbReference>
<dbReference type="InterPro" id="IPR027417">
    <property type="entry name" value="P-loop_NTPase"/>
</dbReference>
<evidence type="ECO:0000313" key="10">
    <source>
        <dbReference type="EMBL" id="GAN78199.1"/>
    </source>
</evidence>
<dbReference type="CDD" id="cd00009">
    <property type="entry name" value="AAA"/>
    <property type="match status" value="1"/>
</dbReference>
<dbReference type="GO" id="GO:0000160">
    <property type="term" value="P:phosphorelay signal transduction system"/>
    <property type="evidence" value="ECO:0007669"/>
    <property type="project" value="UniProtKB-KW"/>
</dbReference>
<dbReference type="InterPro" id="IPR025944">
    <property type="entry name" value="Sigma_54_int_dom_CS"/>
</dbReference>
<evidence type="ECO:0000313" key="11">
    <source>
        <dbReference type="Proteomes" id="UP000032680"/>
    </source>
</evidence>
<dbReference type="PRINTS" id="PR01590">
    <property type="entry name" value="HTHFIS"/>
</dbReference>
<dbReference type="PROSITE" id="PS00675">
    <property type="entry name" value="SIGMA54_INTERACT_1"/>
    <property type="match status" value="1"/>
</dbReference>
<evidence type="ECO:0000256" key="2">
    <source>
        <dbReference type="ARBA" id="ARBA00022840"/>
    </source>
</evidence>
<dbReference type="InterPro" id="IPR003593">
    <property type="entry name" value="AAA+_ATPase"/>
</dbReference>
<dbReference type="Gene3D" id="3.30.450.40">
    <property type="match status" value="1"/>
</dbReference>
<dbReference type="PANTHER" id="PTHR32071:SF81">
    <property type="entry name" value="PROPIONATE CATABOLISM OPERON REGULATORY PROTEIN"/>
    <property type="match status" value="1"/>
</dbReference>
<keyword evidence="6" id="KW-0010">Activator</keyword>
<dbReference type="RefSeq" id="WP_199445675.1">
    <property type="nucleotide sequence ID" value="NZ_BANB01000679.1"/>
</dbReference>
<dbReference type="AlphaFoldDB" id="A0A0D6PBG8"/>
<keyword evidence="2" id="KW-0067">ATP-binding</keyword>
<keyword evidence="4" id="KW-0805">Transcription regulation</keyword>
<evidence type="ECO:0000256" key="3">
    <source>
        <dbReference type="ARBA" id="ARBA00023012"/>
    </source>
</evidence>
<proteinExistence type="predicted"/>
<keyword evidence="7" id="KW-0804">Transcription</keyword>
<accession>A0A0D6PBG8</accession>
<evidence type="ECO:0000259" key="9">
    <source>
        <dbReference type="PROSITE" id="PS50045"/>
    </source>
</evidence>
<dbReference type="PROSITE" id="PS00688">
    <property type="entry name" value="SIGMA54_INTERACT_3"/>
    <property type="match status" value="1"/>
</dbReference>
<dbReference type="Pfam" id="PF01590">
    <property type="entry name" value="GAF"/>
    <property type="match status" value="1"/>
</dbReference>
<protein>
    <submittedName>
        <fullName evidence="10">Transcriptional regulator Fis</fullName>
    </submittedName>
</protein>